<dbReference type="Pfam" id="PF21884">
    <property type="entry name" value="ZUO1-like_ZHD"/>
    <property type="match status" value="1"/>
</dbReference>
<reference evidence="4 5" key="1">
    <citation type="submission" date="2017-12" db="EMBL/GenBank/DDBJ databases">
        <authorList>
            <person name="Pombert J.-F."/>
            <person name="Haag K.L."/>
            <person name="Ebert D."/>
        </authorList>
    </citation>
    <scope>NUCLEOTIDE SEQUENCE [LARGE SCALE GENOMIC DNA]</scope>
    <source>
        <strain evidence="3">BE-OM-2</strain>
        <strain evidence="2">IL-BN-2</strain>
    </source>
</reference>
<dbReference type="GO" id="GO:0030544">
    <property type="term" value="F:Hsp70 protein binding"/>
    <property type="evidence" value="ECO:0007669"/>
    <property type="project" value="InterPro"/>
</dbReference>
<evidence type="ECO:0000313" key="5">
    <source>
        <dbReference type="Proteomes" id="UP000293045"/>
    </source>
</evidence>
<dbReference type="STRING" id="148818.A0A4Q9KXR2"/>
<dbReference type="EMBL" id="PITI01001406">
    <property type="protein sequence ID" value="TBU01216.1"/>
    <property type="molecule type" value="Genomic_DNA"/>
</dbReference>
<comment type="caution">
    <text evidence="2">The sequence shown here is derived from an EMBL/GenBank/DDBJ whole genome shotgun (WGS) entry which is preliminary data.</text>
</comment>
<dbReference type="PROSITE" id="PS50076">
    <property type="entry name" value="DNAJ_2"/>
    <property type="match status" value="1"/>
</dbReference>
<dbReference type="CDD" id="cd06257">
    <property type="entry name" value="DnaJ"/>
    <property type="match status" value="1"/>
</dbReference>
<dbReference type="GO" id="GO:0006450">
    <property type="term" value="P:regulation of translational fidelity"/>
    <property type="evidence" value="ECO:0007669"/>
    <property type="project" value="InterPro"/>
</dbReference>
<dbReference type="SUPFAM" id="SSF46565">
    <property type="entry name" value="Chaperone J-domain"/>
    <property type="match status" value="1"/>
</dbReference>
<dbReference type="Proteomes" id="UP000293045">
    <property type="component" value="Unassembled WGS sequence"/>
</dbReference>
<keyword evidence="4" id="KW-1185">Reference proteome</keyword>
<accession>A0A4Q9KXR2</accession>
<dbReference type="GO" id="GO:0051083">
    <property type="term" value="P:'de novo' cotranslational protein folding"/>
    <property type="evidence" value="ECO:0007669"/>
    <property type="project" value="InterPro"/>
</dbReference>
<dbReference type="Pfam" id="PF00226">
    <property type="entry name" value="DnaJ"/>
    <property type="match status" value="1"/>
</dbReference>
<dbReference type="InterPro" id="IPR044634">
    <property type="entry name" value="Zuotin/DnaJC2"/>
</dbReference>
<name>A0A4Q9KXR2_9MICR</name>
<evidence type="ECO:0000313" key="3">
    <source>
        <dbReference type="EMBL" id="TBU01216.1"/>
    </source>
</evidence>
<proteinExistence type="predicted"/>
<dbReference type="GO" id="GO:0005829">
    <property type="term" value="C:cytosol"/>
    <property type="evidence" value="ECO:0007669"/>
    <property type="project" value="TreeGrafter"/>
</dbReference>
<gene>
    <name evidence="3" type="ORF">CWI36_1406p0010</name>
    <name evidence="2" type="ORF">CWI39_2108p0010</name>
</gene>
<organism evidence="2 5">
    <name type="scientific">Hamiltosporidium magnivora</name>
    <dbReference type="NCBI Taxonomy" id="148818"/>
    <lineage>
        <taxon>Eukaryota</taxon>
        <taxon>Fungi</taxon>
        <taxon>Fungi incertae sedis</taxon>
        <taxon>Microsporidia</taxon>
        <taxon>Dubosqiidae</taxon>
        <taxon>Hamiltosporidium</taxon>
    </lineage>
</organism>
<dbReference type="VEuPathDB" id="MicrosporidiaDB:CWI36_1406p0010"/>
<dbReference type="AlphaFoldDB" id="A0A4Q9KXR2"/>
<dbReference type="Gene3D" id="1.10.287.110">
    <property type="entry name" value="DnaJ domain"/>
    <property type="match status" value="1"/>
</dbReference>
<dbReference type="PANTHER" id="PTHR43999:SF3">
    <property type="entry name" value="TRANSCRIPTION FACTOR MAMYB"/>
    <property type="match status" value="1"/>
</dbReference>
<evidence type="ECO:0000259" key="1">
    <source>
        <dbReference type="PROSITE" id="PS50076"/>
    </source>
</evidence>
<dbReference type="InterPro" id="IPR054076">
    <property type="entry name" value="ZUO1-like_ZHD"/>
</dbReference>
<dbReference type="InterPro" id="IPR036869">
    <property type="entry name" value="J_dom_sf"/>
</dbReference>
<protein>
    <recommendedName>
        <fullName evidence="1">J domain-containing protein</fullName>
    </recommendedName>
</protein>
<feature type="domain" description="J" evidence="1">
    <location>
        <begin position="42"/>
        <end position="108"/>
    </location>
</feature>
<sequence length="296" mass="35360">MQITVYRKFEGCFKIIEENYEKRKDLFTKYTLEDLKDWKKLDLYFILDLEFLRDKKIEDSVLKHAYRRRILKYHPDTGKYGKEAFLAIKNAYTTLLNPVLRKQYDSFYFDDTLPLNKDYTEEEFYEVFGEAFKRNSKFSVIQPVPSLGNQSTSLQEIENFYKFWKNFETWRTFSWLEDEETESVCESTRNPTKLSKGKIKKIQTEYIFNIKNFTDLSIKKDPRLNKNTNNSSTHTCLITDGWTENEIKTLIKLLKENKGKDALQTVNTKFYKETGIKKSTKEVLVKCIEIKRVIKI</sequence>
<dbReference type="VEuPathDB" id="MicrosporidiaDB:CWI39_2108p0010"/>
<dbReference type="Proteomes" id="UP000291404">
    <property type="component" value="Unassembled WGS sequence"/>
</dbReference>
<dbReference type="GO" id="GO:0043022">
    <property type="term" value="F:ribosome binding"/>
    <property type="evidence" value="ECO:0007669"/>
    <property type="project" value="InterPro"/>
</dbReference>
<dbReference type="EMBL" id="PIXR01002108">
    <property type="protein sequence ID" value="TBT99190.1"/>
    <property type="molecule type" value="Genomic_DNA"/>
</dbReference>
<evidence type="ECO:0000313" key="2">
    <source>
        <dbReference type="EMBL" id="TBT99190.1"/>
    </source>
</evidence>
<evidence type="ECO:0000313" key="4">
    <source>
        <dbReference type="Proteomes" id="UP000291404"/>
    </source>
</evidence>
<dbReference type="SMART" id="SM00271">
    <property type="entry name" value="DnaJ"/>
    <property type="match status" value="1"/>
</dbReference>
<dbReference type="InterPro" id="IPR001623">
    <property type="entry name" value="DnaJ_domain"/>
</dbReference>
<dbReference type="PANTHER" id="PTHR43999">
    <property type="entry name" value="DNAJ HOMOLOG SUBFAMILY C MEMBER 2"/>
    <property type="match status" value="1"/>
</dbReference>